<dbReference type="EMBL" id="LDUG01000017">
    <property type="protein sequence ID" value="KVW97123.1"/>
    <property type="molecule type" value="Genomic_DNA"/>
</dbReference>
<reference evidence="2 3" key="1">
    <citation type="journal article" date="2015" name="Appl. Environ. Microbiol.">
        <title>Aerobic and Anaerobic Thiosulfate Oxidation by a Cold-Adapted, Subglacial Chemoautotroph.</title>
        <authorList>
            <person name="Harrold Z.R."/>
            <person name="Skidmore M.L."/>
            <person name="Hamilton T.L."/>
            <person name="Desch L."/>
            <person name="Amada K."/>
            <person name="van Gelder W."/>
            <person name="Glover K."/>
            <person name="Roden E.E."/>
            <person name="Boyd E.S."/>
        </authorList>
    </citation>
    <scope>NUCLEOTIDE SEQUENCE [LARGE SCALE GENOMIC DNA]</scope>
    <source>
        <strain evidence="2 3">RG</strain>
    </source>
</reference>
<dbReference type="RefSeq" id="WP_059752465.1">
    <property type="nucleotide sequence ID" value="NZ_LDUG01000017.1"/>
</dbReference>
<gene>
    <name evidence="2" type="ORF">ABW22_04680</name>
</gene>
<evidence type="ECO:0000313" key="2">
    <source>
        <dbReference type="EMBL" id="KVW97123.1"/>
    </source>
</evidence>
<accession>A0A106BRN4</accession>
<sequence length="228" mass="25059">MNIAGSLLLIILSATLLTARAGEVMIPDMGGGLLNVKVASLKERRFTTTIRQQLDYSCGSAALATLLTYQYNHPVDEETVFKAMWEKGDQAKISREGFSLLDIKHYLEDIGYSADGYMAPLEKLASVGVPAIVLIRDNGYNHFVVVRGIQDGKMAVADPSMGARVIPLAQFEKMRINRILFVINGRKEQVAFNRAADWKIREKAPIGAVLGTDSLASAILLRRSPSDY</sequence>
<dbReference type="OrthoDB" id="13401at2"/>
<evidence type="ECO:0000259" key="1">
    <source>
        <dbReference type="PROSITE" id="PS50990"/>
    </source>
</evidence>
<dbReference type="GO" id="GO:0008233">
    <property type="term" value="F:peptidase activity"/>
    <property type="evidence" value="ECO:0007669"/>
    <property type="project" value="InterPro"/>
</dbReference>
<keyword evidence="3" id="KW-1185">Reference proteome</keyword>
<organism evidence="2 3">
    <name type="scientific">Thiobacillus denitrificans</name>
    <dbReference type="NCBI Taxonomy" id="36861"/>
    <lineage>
        <taxon>Bacteria</taxon>
        <taxon>Pseudomonadati</taxon>
        <taxon>Pseudomonadota</taxon>
        <taxon>Betaproteobacteria</taxon>
        <taxon>Nitrosomonadales</taxon>
        <taxon>Thiobacillaceae</taxon>
        <taxon>Thiobacillus</taxon>
    </lineage>
</organism>
<dbReference type="GO" id="GO:0005524">
    <property type="term" value="F:ATP binding"/>
    <property type="evidence" value="ECO:0007669"/>
    <property type="project" value="InterPro"/>
</dbReference>
<dbReference type="InterPro" id="IPR005074">
    <property type="entry name" value="Peptidase_C39"/>
</dbReference>
<name>A0A106BRN4_THIDE</name>
<comment type="caution">
    <text evidence="2">The sequence shown here is derived from an EMBL/GenBank/DDBJ whole genome shotgun (WGS) entry which is preliminary data.</text>
</comment>
<dbReference type="Pfam" id="PF03412">
    <property type="entry name" value="Peptidase_C39"/>
    <property type="match status" value="1"/>
</dbReference>
<feature type="domain" description="Peptidase C39" evidence="1">
    <location>
        <begin position="52"/>
        <end position="182"/>
    </location>
</feature>
<dbReference type="AlphaFoldDB" id="A0A106BRN4"/>
<dbReference type="Gene3D" id="3.90.70.10">
    <property type="entry name" value="Cysteine proteinases"/>
    <property type="match status" value="1"/>
</dbReference>
<proteinExistence type="predicted"/>
<dbReference type="GO" id="GO:0006508">
    <property type="term" value="P:proteolysis"/>
    <property type="evidence" value="ECO:0007669"/>
    <property type="project" value="InterPro"/>
</dbReference>
<evidence type="ECO:0000313" key="3">
    <source>
        <dbReference type="Proteomes" id="UP000064243"/>
    </source>
</evidence>
<dbReference type="CDD" id="cd02423">
    <property type="entry name" value="Peptidase_C39G"/>
    <property type="match status" value="1"/>
</dbReference>
<dbReference type="Proteomes" id="UP000064243">
    <property type="component" value="Unassembled WGS sequence"/>
</dbReference>
<dbReference type="PROSITE" id="PS50990">
    <property type="entry name" value="PEPTIDASE_C39"/>
    <property type="match status" value="1"/>
</dbReference>
<dbReference type="GO" id="GO:0016020">
    <property type="term" value="C:membrane"/>
    <property type="evidence" value="ECO:0007669"/>
    <property type="project" value="InterPro"/>
</dbReference>
<dbReference type="PATRIC" id="fig|36861.3.peg.390"/>
<protein>
    <recommendedName>
        <fullName evidence="1">Peptidase C39 domain-containing protein</fullName>
    </recommendedName>
</protein>